<evidence type="ECO:0000313" key="2">
    <source>
        <dbReference type="Proteomes" id="UP000006729"/>
    </source>
</evidence>
<sequence>MAYVTNKERRITLTPAISIHKRLSPPTLSNIGCSRLQRDQKQECCCVWLEMLVLTVQLLKLAVGGSEMLLMAQSCTASGDGTLEAHGSCGGRVTGAEWQERCWIWRGRAAVIQLQEGLDRRWESWVHDSVHLPLQLVGVKIEQCWLEFLGDNLQGFQSNKIICILVKYKSQGTRWCEVCFGN</sequence>
<dbReference type="InParanoid" id="B9GNI5"/>
<accession>B9GNI5</accession>
<keyword evidence="2" id="KW-1185">Reference proteome</keyword>
<dbReference type="Proteomes" id="UP000006729">
    <property type="component" value="Chromosome 2"/>
</dbReference>
<dbReference type="AlphaFoldDB" id="B9GNI5"/>
<dbReference type="EMBL" id="CM009291">
    <property type="protein sequence ID" value="PNT51379.1"/>
    <property type="molecule type" value="Genomic_DNA"/>
</dbReference>
<name>B9GNI5_POPTR</name>
<proteinExistence type="predicted"/>
<evidence type="ECO:0000313" key="1">
    <source>
        <dbReference type="EMBL" id="PNT51379.1"/>
    </source>
</evidence>
<gene>
    <name evidence="1" type="ORF">POPTR_002G240400</name>
</gene>
<protein>
    <submittedName>
        <fullName evidence="1">Uncharacterized protein</fullName>
    </submittedName>
</protein>
<reference evidence="1 2" key="1">
    <citation type="journal article" date="2006" name="Science">
        <title>The genome of black cottonwood, Populus trichocarpa (Torr. &amp; Gray).</title>
        <authorList>
            <person name="Tuskan G.A."/>
            <person name="Difazio S."/>
            <person name="Jansson S."/>
            <person name="Bohlmann J."/>
            <person name="Grigoriev I."/>
            <person name="Hellsten U."/>
            <person name="Putnam N."/>
            <person name="Ralph S."/>
            <person name="Rombauts S."/>
            <person name="Salamov A."/>
            <person name="Schein J."/>
            <person name="Sterck L."/>
            <person name="Aerts A."/>
            <person name="Bhalerao R.R."/>
            <person name="Bhalerao R.P."/>
            <person name="Blaudez D."/>
            <person name="Boerjan W."/>
            <person name="Brun A."/>
            <person name="Brunner A."/>
            <person name="Busov V."/>
            <person name="Campbell M."/>
            <person name="Carlson J."/>
            <person name="Chalot M."/>
            <person name="Chapman J."/>
            <person name="Chen G.L."/>
            <person name="Cooper D."/>
            <person name="Coutinho P.M."/>
            <person name="Couturier J."/>
            <person name="Covert S."/>
            <person name="Cronk Q."/>
            <person name="Cunningham R."/>
            <person name="Davis J."/>
            <person name="Degroeve S."/>
            <person name="Dejardin A."/>
            <person name="Depamphilis C."/>
            <person name="Detter J."/>
            <person name="Dirks B."/>
            <person name="Dubchak I."/>
            <person name="Duplessis S."/>
            <person name="Ehlting J."/>
            <person name="Ellis B."/>
            <person name="Gendler K."/>
            <person name="Goodstein D."/>
            <person name="Gribskov M."/>
            <person name="Grimwood J."/>
            <person name="Groover A."/>
            <person name="Gunter L."/>
            <person name="Hamberger B."/>
            <person name="Heinze B."/>
            <person name="Helariutta Y."/>
            <person name="Henrissat B."/>
            <person name="Holligan D."/>
            <person name="Holt R."/>
            <person name="Huang W."/>
            <person name="Islam-Faridi N."/>
            <person name="Jones S."/>
            <person name="Jones-Rhoades M."/>
            <person name="Jorgensen R."/>
            <person name="Joshi C."/>
            <person name="Kangasjarvi J."/>
            <person name="Karlsson J."/>
            <person name="Kelleher C."/>
            <person name="Kirkpatrick R."/>
            <person name="Kirst M."/>
            <person name="Kohler A."/>
            <person name="Kalluri U."/>
            <person name="Larimer F."/>
            <person name="Leebens-Mack J."/>
            <person name="Leple J.C."/>
            <person name="Locascio P."/>
            <person name="Lou Y."/>
            <person name="Lucas S."/>
            <person name="Martin F."/>
            <person name="Montanini B."/>
            <person name="Napoli C."/>
            <person name="Nelson D.R."/>
            <person name="Nelson C."/>
            <person name="Nieminen K."/>
            <person name="Nilsson O."/>
            <person name="Pereda V."/>
            <person name="Peter G."/>
            <person name="Philippe R."/>
            <person name="Pilate G."/>
            <person name="Poliakov A."/>
            <person name="Razumovskaya J."/>
            <person name="Richardson P."/>
            <person name="Rinaldi C."/>
            <person name="Ritland K."/>
            <person name="Rouze P."/>
            <person name="Ryaboy D."/>
            <person name="Schmutz J."/>
            <person name="Schrader J."/>
            <person name="Segerman B."/>
            <person name="Shin H."/>
            <person name="Siddiqui A."/>
            <person name="Sterky F."/>
            <person name="Terry A."/>
            <person name="Tsai C.J."/>
            <person name="Uberbacher E."/>
            <person name="Unneberg P."/>
            <person name="Vahala J."/>
            <person name="Wall K."/>
            <person name="Wessler S."/>
            <person name="Yang G."/>
            <person name="Yin T."/>
            <person name="Douglas C."/>
            <person name="Marra M."/>
            <person name="Sandberg G."/>
            <person name="Van de Peer Y."/>
            <person name="Rokhsar D."/>
        </authorList>
    </citation>
    <scope>NUCLEOTIDE SEQUENCE [LARGE SCALE GENOMIC DNA]</scope>
    <source>
        <strain evidence="2">cv. Nisqually</strain>
    </source>
</reference>
<dbReference type="HOGENOM" id="CLU_1484409_0_0_1"/>
<organism evidence="1 2">
    <name type="scientific">Populus trichocarpa</name>
    <name type="common">Western balsam poplar</name>
    <name type="synonym">Populus balsamifera subsp. trichocarpa</name>
    <dbReference type="NCBI Taxonomy" id="3694"/>
    <lineage>
        <taxon>Eukaryota</taxon>
        <taxon>Viridiplantae</taxon>
        <taxon>Streptophyta</taxon>
        <taxon>Embryophyta</taxon>
        <taxon>Tracheophyta</taxon>
        <taxon>Spermatophyta</taxon>
        <taxon>Magnoliopsida</taxon>
        <taxon>eudicotyledons</taxon>
        <taxon>Gunneridae</taxon>
        <taxon>Pentapetalae</taxon>
        <taxon>rosids</taxon>
        <taxon>fabids</taxon>
        <taxon>Malpighiales</taxon>
        <taxon>Salicaceae</taxon>
        <taxon>Saliceae</taxon>
        <taxon>Populus</taxon>
    </lineage>
</organism>